<gene>
    <name evidence="5" type="primary">recO</name>
    <name evidence="5" type="ORF">GYA55_09120</name>
</gene>
<sequence>MQLNFQGIVIQKYDCGDTHLVIHVMSSNHGKLSILAKHARKSSKRFGTKIDLFDQGTFSISKQSNAMPSLTNFEALGGLKKLRSDMDKLILASVLAESVDILVKEESQHDGPIYSALTLGLAAIDEASSLKDSLRAACFSLSHILAQAGISDMKKHN</sequence>
<dbReference type="PANTHER" id="PTHR33991:SF1">
    <property type="entry name" value="DNA REPAIR PROTEIN RECO"/>
    <property type="match status" value="1"/>
</dbReference>
<comment type="caution">
    <text evidence="5">The sequence shown here is derived from an EMBL/GenBank/DDBJ whole genome shotgun (WGS) entry which is preliminary data.</text>
</comment>
<dbReference type="NCBIfam" id="TIGR00613">
    <property type="entry name" value="reco"/>
    <property type="match status" value="1"/>
</dbReference>
<dbReference type="PANTHER" id="PTHR33991">
    <property type="entry name" value="DNA REPAIR PROTEIN RECO"/>
    <property type="match status" value="1"/>
</dbReference>
<evidence type="ECO:0000313" key="6">
    <source>
        <dbReference type="Proteomes" id="UP000524246"/>
    </source>
</evidence>
<dbReference type="GO" id="GO:0043590">
    <property type="term" value="C:bacterial nucleoid"/>
    <property type="evidence" value="ECO:0007669"/>
    <property type="project" value="TreeGrafter"/>
</dbReference>
<dbReference type="Gene3D" id="2.40.50.140">
    <property type="entry name" value="Nucleic acid-binding proteins"/>
    <property type="match status" value="1"/>
</dbReference>
<proteinExistence type="predicted"/>
<feature type="non-terminal residue" evidence="5">
    <location>
        <position position="157"/>
    </location>
</feature>
<keyword evidence="3" id="KW-0234">DNA repair</keyword>
<dbReference type="SUPFAM" id="SSF57863">
    <property type="entry name" value="ArfGap/RecO-like zinc finger"/>
    <property type="match status" value="1"/>
</dbReference>
<protein>
    <submittedName>
        <fullName evidence="5">DNA repair protein RecO</fullName>
    </submittedName>
</protein>
<dbReference type="InterPro" id="IPR037278">
    <property type="entry name" value="ARFGAP/RecO"/>
</dbReference>
<dbReference type="InterPro" id="IPR022572">
    <property type="entry name" value="DNA_rep/recomb_RecO_N"/>
</dbReference>
<dbReference type="SUPFAM" id="SSF50249">
    <property type="entry name" value="Nucleic acid-binding proteins"/>
    <property type="match status" value="1"/>
</dbReference>
<evidence type="ECO:0000256" key="2">
    <source>
        <dbReference type="ARBA" id="ARBA00023172"/>
    </source>
</evidence>
<evidence type="ECO:0000256" key="1">
    <source>
        <dbReference type="ARBA" id="ARBA00022763"/>
    </source>
</evidence>
<reference evidence="5 6" key="1">
    <citation type="journal article" date="2020" name="Biotechnol. Biofuels">
        <title>New insights from the biogas microbiome by comprehensive genome-resolved metagenomics of nearly 1600 species originating from multiple anaerobic digesters.</title>
        <authorList>
            <person name="Campanaro S."/>
            <person name="Treu L."/>
            <person name="Rodriguez-R L.M."/>
            <person name="Kovalovszki A."/>
            <person name="Ziels R.M."/>
            <person name="Maus I."/>
            <person name="Zhu X."/>
            <person name="Kougias P.G."/>
            <person name="Basile A."/>
            <person name="Luo G."/>
            <person name="Schluter A."/>
            <person name="Konstantinidis K.T."/>
            <person name="Angelidaki I."/>
        </authorList>
    </citation>
    <scope>NUCLEOTIDE SEQUENCE [LARGE SCALE GENOMIC DNA]</scope>
    <source>
        <strain evidence="5">AS27yjCOA_65</strain>
    </source>
</reference>
<dbReference type="GO" id="GO:0006310">
    <property type="term" value="P:DNA recombination"/>
    <property type="evidence" value="ECO:0007669"/>
    <property type="project" value="UniProtKB-KW"/>
</dbReference>
<dbReference type="InterPro" id="IPR003717">
    <property type="entry name" value="RecO"/>
</dbReference>
<dbReference type="GO" id="GO:0006302">
    <property type="term" value="P:double-strand break repair"/>
    <property type="evidence" value="ECO:0007669"/>
    <property type="project" value="TreeGrafter"/>
</dbReference>
<organism evidence="5 6">
    <name type="scientific">SAR324 cluster bacterium</name>
    <dbReference type="NCBI Taxonomy" id="2024889"/>
    <lineage>
        <taxon>Bacteria</taxon>
        <taxon>Deltaproteobacteria</taxon>
        <taxon>SAR324 cluster</taxon>
    </lineage>
</organism>
<dbReference type="Proteomes" id="UP000524246">
    <property type="component" value="Unassembled WGS sequence"/>
</dbReference>
<evidence type="ECO:0000259" key="4">
    <source>
        <dbReference type="Pfam" id="PF11967"/>
    </source>
</evidence>
<dbReference type="EMBL" id="JAAZON010000407">
    <property type="protein sequence ID" value="NMC63314.1"/>
    <property type="molecule type" value="Genomic_DNA"/>
</dbReference>
<keyword evidence="2" id="KW-0233">DNA recombination</keyword>
<dbReference type="AlphaFoldDB" id="A0A7X9IKN9"/>
<feature type="domain" description="DNA replication/recombination mediator RecO N-terminal" evidence="4">
    <location>
        <begin position="1"/>
        <end position="76"/>
    </location>
</feature>
<keyword evidence="1" id="KW-0227">DNA damage</keyword>
<evidence type="ECO:0000313" key="5">
    <source>
        <dbReference type="EMBL" id="NMC63314.1"/>
    </source>
</evidence>
<evidence type="ECO:0000256" key="3">
    <source>
        <dbReference type="ARBA" id="ARBA00023204"/>
    </source>
</evidence>
<dbReference type="Pfam" id="PF11967">
    <property type="entry name" value="RecO_N"/>
    <property type="match status" value="1"/>
</dbReference>
<accession>A0A7X9IKN9</accession>
<dbReference type="InterPro" id="IPR012340">
    <property type="entry name" value="NA-bd_OB-fold"/>
</dbReference>
<name>A0A7X9IKN9_9DELT</name>